<evidence type="ECO:0000256" key="1">
    <source>
        <dbReference type="SAM" id="MobiDB-lite"/>
    </source>
</evidence>
<reference evidence="2" key="1">
    <citation type="submission" date="2014-09" db="EMBL/GenBank/DDBJ databases">
        <authorList>
            <person name="Magalhaes I.L.F."/>
            <person name="Oliveira U."/>
            <person name="Santos F.R."/>
            <person name="Vidigal T.H.D.A."/>
            <person name="Brescovit A.D."/>
            <person name="Santos A.J."/>
        </authorList>
    </citation>
    <scope>NUCLEOTIDE SEQUENCE</scope>
    <source>
        <tissue evidence="2">Shoot tissue taken approximately 20 cm above the soil surface</tissue>
    </source>
</reference>
<proteinExistence type="predicted"/>
<feature type="compositionally biased region" description="Basic residues" evidence="1">
    <location>
        <begin position="23"/>
        <end position="35"/>
    </location>
</feature>
<dbReference type="EMBL" id="GBRH01198869">
    <property type="protein sequence ID" value="JAD99026.1"/>
    <property type="molecule type" value="Transcribed_RNA"/>
</dbReference>
<name>A0A0A9EG31_ARUDO</name>
<accession>A0A0A9EG31</accession>
<dbReference type="AlphaFoldDB" id="A0A0A9EG31"/>
<organism evidence="2">
    <name type="scientific">Arundo donax</name>
    <name type="common">Giant reed</name>
    <name type="synonym">Donax arundinaceus</name>
    <dbReference type="NCBI Taxonomy" id="35708"/>
    <lineage>
        <taxon>Eukaryota</taxon>
        <taxon>Viridiplantae</taxon>
        <taxon>Streptophyta</taxon>
        <taxon>Embryophyta</taxon>
        <taxon>Tracheophyta</taxon>
        <taxon>Spermatophyta</taxon>
        <taxon>Magnoliopsida</taxon>
        <taxon>Liliopsida</taxon>
        <taxon>Poales</taxon>
        <taxon>Poaceae</taxon>
        <taxon>PACMAD clade</taxon>
        <taxon>Arundinoideae</taxon>
        <taxon>Arundineae</taxon>
        <taxon>Arundo</taxon>
    </lineage>
</organism>
<sequence>MPPSWRRTPEAAVATSGTSSWHSRTRRARRWGCGR</sequence>
<feature type="region of interest" description="Disordered" evidence="1">
    <location>
        <begin position="1"/>
        <end position="35"/>
    </location>
</feature>
<protein>
    <submittedName>
        <fullName evidence="2">Uncharacterized protein</fullName>
    </submittedName>
</protein>
<reference evidence="2" key="2">
    <citation type="journal article" date="2015" name="Data Brief">
        <title>Shoot transcriptome of the giant reed, Arundo donax.</title>
        <authorList>
            <person name="Barrero R.A."/>
            <person name="Guerrero F.D."/>
            <person name="Moolhuijzen P."/>
            <person name="Goolsby J.A."/>
            <person name="Tidwell J."/>
            <person name="Bellgard S.E."/>
            <person name="Bellgard M.I."/>
        </authorList>
    </citation>
    <scope>NUCLEOTIDE SEQUENCE</scope>
    <source>
        <tissue evidence="2">Shoot tissue taken approximately 20 cm above the soil surface</tissue>
    </source>
</reference>
<evidence type="ECO:0000313" key="2">
    <source>
        <dbReference type="EMBL" id="JAD99026.1"/>
    </source>
</evidence>